<dbReference type="PROSITE" id="PS50931">
    <property type="entry name" value="HTH_LYSR"/>
    <property type="match status" value="1"/>
</dbReference>
<dbReference type="AlphaFoldDB" id="A0A2U1CM28"/>
<dbReference type="PANTHER" id="PTHR30537:SF74">
    <property type="entry name" value="HTH-TYPE TRANSCRIPTIONAL REGULATOR TRPI"/>
    <property type="match status" value="1"/>
</dbReference>
<dbReference type="GO" id="GO:0003700">
    <property type="term" value="F:DNA-binding transcription factor activity"/>
    <property type="evidence" value="ECO:0007669"/>
    <property type="project" value="InterPro"/>
</dbReference>
<dbReference type="Pfam" id="PF03466">
    <property type="entry name" value="LysR_substrate"/>
    <property type="match status" value="1"/>
</dbReference>
<dbReference type="InterPro" id="IPR058163">
    <property type="entry name" value="LysR-type_TF_proteobact-type"/>
</dbReference>
<dbReference type="SUPFAM" id="SSF46785">
    <property type="entry name" value="Winged helix' DNA-binding domain"/>
    <property type="match status" value="1"/>
</dbReference>
<dbReference type="Proteomes" id="UP000246145">
    <property type="component" value="Unassembled WGS sequence"/>
</dbReference>
<dbReference type="PANTHER" id="PTHR30537">
    <property type="entry name" value="HTH-TYPE TRANSCRIPTIONAL REGULATOR"/>
    <property type="match status" value="1"/>
</dbReference>
<sequence length="297" mass="32746">MASGNARLPPLNGLRAFEAAARHLNFRLAAEELSVTQAAVAQQVRGLEAYLGVKLFERLPRRLALTDQGRAYAPDVRRAFELLADATQALRPAPERLTISVTPTFASKWLIPRLPEFVEAHPFVDLRILASEKVSDFRGDDVDIAVRQGNPPFGPDLESDLLFTQELVAVCSPALLPKGRSSLRLAEVGGRVLLQDAHDLWPRFLKETQNAGVPAGARKLRFNQTSLAIDAAVAGQGIALVSRFLVEPELRSSRLVPALPGTLRGMADFHVVVPRNPRRREPTGMVRDWLLEQRPEP</sequence>
<evidence type="ECO:0000313" key="6">
    <source>
        <dbReference type="EMBL" id="PVY62048.1"/>
    </source>
</evidence>
<dbReference type="InterPro" id="IPR036388">
    <property type="entry name" value="WH-like_DNA-bd_sf"/>
</dbReference>
<organism evidence="6 7">
    <name type="scientific">Pusillimonas noertemannii</name>
    <dbReference type="NCBI Taxonomy" id="305977"/>
    <lineage>
        <taxon>Bacteria</taxon>
        <taxon>Pseudomonadati</taxon>
        <taxon>Pseudomonadota</taxon>
        <taxon>Betaproteobacteria</taxon>
        <taxon>Burkholderiales</taxon>
        <taxon>Alcaligenaceae</taxon>
        <taxon>Pusillimonas</taxon>
    </lineage>
</organism>
<dbReference type="CDD" id="cd08432">
    <property type="entry name" value="PBP2_GcdR_TrpI_HvrB_AmpR_like"/>
    <property type="match status" value="1"/>
</dbReference>
<dbReference type="OrthoDB" id="8683153at2"/>
<dbReference type="GO" id="GO:0043565">
    <property type="term" value="F:sequence-specific DNA binding"/>
    <property type="evidence" value="ECO:0007669"/>
    <property type="project" value="TreeGrafter"/>
</dbReference>
<comment type="similarity">
    <text evidence="1">Belongs to the LysR transcriptional regulatory family.</text>
</comment>
<dbReference type="GO" id="GO:0006351">
    <property type="term" value="P:DNA-templated transcription"/>
    <property type="evidence" value="ECO:0007669"/>
    <property type="project" value="TreeGrafter"/>
</dbReference>
<comment type="caution">
    <text evidence="6">The sequence shown here is derived from an EMBL/GenBank/DDBJ whole genome shotgun (WGS) entry which is preliminary data.</text>
</comment>
<name>A0A2U1CM28_9BURK</name>
<evidence type="ECO:0000256" key="2">
    <source>
        <dbReference type="ARBA" id="ARBA00023015"/>
    </source>
</evidence>
<evidence type="ECO:0000259" key="5">
    <source>
        <dbReference type="PROSITE" id="PS50931"/>
    </source>
</evidence>
<accession>A0A2U1CM28</accession>
<evidence type="ECO:0000313" key="7">
    <source>
        <dbReference type="Proteomes" id="UP000246145"/>
    </source>
</evidence>
<dbReference type="EMBL" id="QEKO01000002">
    <property type="protein sequence ID" value="PVY62048.1"/>
    <property type="molecule type" value="Genomic_DNA"/>
</dbReference>
<keyword evidence="4" id="KW-0804">Transcription</keyword>
<dbReference type="Pfam" id="PF00126">
    <property type="entry name" value="HTH_1"/>
    <property type="match status" value="1"/>
</dbReference>
<gene>
    <name evidence="6" type="ORF">C7440_1537</name>
</gene>
<dbReference type="FunFam" id="1.10.10.10:FF:000038">
    <property type="entry name" value="Glycine cleavage system transcriptional activator"/>
    <property type="match status" value="1"/>
</dbReference>
<dbReference type="Gene3D" id="3.40.190.10">
    <property type="entry name" value="Periplasmic binding protein-like II"/>
    <property type="match status" value="2"/>
</dbReference>
<dbReference type="RefSeq" id="WP_017523900.1">
    <property type="nucleotide sequence ID" value="NZ_JACCEX010000002.1"/>
</dbReference>
<dbReference type="SUPFAM" id="SSF53850">
    <property type="entry name" value="Periplasmic binding protein-like II"/>
    <property type="match status" value="1"/>
</dbReference>
<dbReference type="PRINTS" id="PR00039">
    <property type="entry name" value="HTHLYSR"/>
</dbReference>
<dbReference type="InterPro" id="IPR005119">
    <property type="entry name" value="LysR_subst-bd"/>
</dbReference>
<feature type="domain" description="HTH lysR-type" evidence="5">
    <location>
        <begin position="9"/>
        <end position="66"/>
    </location>
</feature>
<evidence type="ECO:0000256" key="4">
    <source>
        <dbReference type="ARBA" id="ARBA00023163"/>
    </source>
</evidence>
<dbReference type="Gene3D" id="1.10.10.10">
    <property type="entry name" value="Winged helix-like DNA-binding domain superfamily/Winged helix DNA-binding domain"/>
    <property type="match status" value="1"/>
</dbReference>
<keyword evidence="7" id="KW-1185">Reference proteome</keyword>
<protein>
    <submittedName>
        <fullName evidence="6">LysR family glycine cleavage system transcriptional activator</fullName>
    </submittedName>
</protein>
<dbReference type="STRING" id="1231391.GCA_000308195_01540"/>
<evidence type="ECO:0000256" key="1">
    <source>
        <dbReference type="ARBA" id="ARBA00009437"/>
    </source>
</evidence>
<proteinExistence type="inferred from homology"/>
<keyword evidence="2" id="KW-0805">Transcription regulation</keyword>
<dbReference type="InterPro" id="IPR036390">
    <property type="entry name" value="WH_DNA-bd_sf"/>
</dbReference>
<keyword evidence="3" id="KW-0238">DNA-binding</keyword>
<reference evidence="6 7" key="1">
    <citation type="submission" date="2018-04" db="EMBL/GenBank/DDBJ databases">
        <title>Genomic Encyclopedia of Type Strains, Phase IV (KMG-IV): sequencing the most valuable type-strain genomes for metagenomic binning, comparative biology and taxonomic classification.</title>
        <authorList>
            <person name="Goeker M."/>
        </authorList>
    </citation>
    <scope>NUCLEOTIDE SEQUENCE [LARGE SCALE GENOMIC DNA]</scope>
    <source>
        <strain evidence="6 7">DSM 10065</strain>
    </source>
</reference>
<dbReference type="InterPro" id="IPR000847">
    <property type="entry name" value="LysR_HTH_N"/>
</dbReference>
<evidence type="ECO:0000256" key="3">
    <source>
        <dbReference type="ARBA" id="ARBA00023125"/>
    </source>
</evidence>